<gene>
    <name evidence="1" type="ORF">BRO54_1610</name>
    <name evidence="2" type="ORF">RA955_05855</name>
</gene>
<reference evidence="3" key="2">
    <citation type="submission" date="2017-01" db="EMBL/GenBank/DDBJ databases">
        <title>Genome sequencing and annotation of Geobacillus sp. 1017, a Hydrocarbon-Oxidizing Thermophilic Bacterium Isolated from a Heavy Oil Reservoir (China).</title>
        <authorList>
            <person name="Kadnikov V.V."/>
            <person name="Mardanov A.V."/>
            <person name="Poltaraus A.B."/>
            <person name="Sokolova D.S."/>
            <person name="Semenova E.M."/>
            <person name="Ravin N.V."/>
            <person name="Tourova T.P."/>
            <person name="Nazina T.N."/>
        </authorList>
    </citation>
    <scope>NUCLEOTIDE SEQUENCE [LARGE SCALE GENOMIC DNA]</scope>
    <source>
        <strain evidence="3">1017</strain>
    </source>
</reference>
<dbReference type="AlphaFoldDB" id="A0A1Q5T2B6"/>
<keyword evidence="4" id="KW-1185">Reference proteome</keyword>
<dbReference type="Proteomes" id="UP001223761">
    <property type="component" value="Chromosome"/>
</dbReference>
<dbReference type="EMBL" id="MQMG01000016">
    <property type="protein sequence ID" value="OKO94265.1"/>
    <property type="molecule type" value="Genomic_DNA"/>
</dbReference>
<proteinExistence type="predicted"/>
<dbReference type="RefSeq" id="WP_139268047.1">
    <property type="nucleotide sequence ID" value="NZ_CP133076.1"/>
</dbReference>
<reference evidence="2 4" key="4">
    <citation type="submission" date="2023-08" db="EMBL/GenBank/DDBJ databases">
        <title>Genome sequencing of the thermostable Gram positive bacteria Geobacillus proteiniphilus strain T-6.</title>
        <authorList>
            <person name="Shulami S."/>
            <person name="Shoham Y."/>
        </authorList>
    </citation>
    <scope>NUCLEOTIDE SEQUENCE [LARGE SCALE GENOMIC DNA]</scope>
    <source>
        <strain evidence="2 4">T-6</strain>
    </source>
</reference>
<protein>
    <submittedName>
        <fullName evidence="1">Adenine deaminase</fullName>
    </submittedName>
</protein>
<accession>A0A1Q5T2B6</accession>
<evidence type="ECO:0000313" key="1">
    <source>
        <dbReference type="EMBL" id="OKO94265.1"/>
    </source>
</evidence>
<name>A0A1Q5T2B6_9BACL</name>
<reference evidence="1" key="3">
    <citation type="journal article" date="2019" name="Int. J. Syst. Evol. Microbiol.">
        <title>Geobacillus proteiniphilus sp. nov., a thermophilic bacterium isolated from a high-temperature heavy oil reservoir in China.</title>
        <authorList>
            <person name="Semenova E.M."/>
            <person name="Sokolova D.S."/>
            <person name="Grouzdev D.S."/>
            <person name="Poltaraus A.B."/>
            <person name="Vinokurova N.G."/>
            <person name="Tourova T.P."/>
            <person name="Nazina T.N."/>
        </authorList>
    </citation>
    <scope>NUCLEOTIDE SEQUENCE</scope>
    <source>
        <strain evidence="1">1017</strain>
    </source>
</reference>
<organism evidence="1 3">
    <name type="scientific">Geobacillus proteiniphilus</name>
    <dbReference type="NCBI Taxonomy" id="860353"/>
    <lineage>
        <taxon>Bacteria</taxon>
        <taxon>Bacillati</taxon>
        <taxon>Bacillota</taxon>
        <taxon>Bacilli</taxon>
        <taxon>Bacillales</taxon>
        <taxon>Anoxybacillaceae</taxon>
        <taxon>Geobacillus</taxon>
    </lineage>
</organism>
<evidence type="ECO:0000313" key="2">
    <source>
        <dbReference type="EMBL" id="WMJ17586.1"/>
    </source>
</evidence>
<dbReference type="EMBL" id="CP133076">
    <property type="protein sequence ID" value="WMJ17586.1"/>
    <property type="molecule type" value="Genomic_DNA"/>
</dbReference>
<dbReference type="Proteomes" id="UP000186030">
    <property type="component" value="Unassembled WGS sequence"/>
</dbReference>
<reference evidence="1 3" key="1">
    <citation type="submission" date="2016-11" db="EMBL/GenBank/DDBJ databases">
        <authorList>
            <person name="Kadnikov V."/>
            <person name="Nazina T."/>
        </authorList>
    </citation>
    <scope>NUCLEOTIDE SEQUENCE [LARGE SCALE GENOMIC DNA]</scope>
    <source>
        <strain evidence="1 3">1017</strain>
    </source>
</reference>
<evidence type="ECO:0000313" key="4">
    <source>
        <dbReference type="Proteomes" id="UP001223761"/>
    </source>
</evidence>
<evidence type="ECO:0000313" key="3">
    <source>
        <dbReference type="Proteomes" id="UP000186030"/>
    </source>
</evidence>
<sequence length="72" mass="7950">MRSFIGNDRCPAVRQLAFLPCCAVGDSSQKVAEACTKTERLEPLERATVGLYDVKRGEVVLPAERLEEKVAK</sequence>